<dbReference type="CDD" id="cd06261">
    <property type="entry name" value="TM_PBP2"/>
    <property type="match status" value="1"/>
</dbReference>
<feature type="transmembrane region" description="Helical" evidence="7">
    <location>
        <begin position="286"/>
        <end position="312"/>
    </location>
</feature>
<evidence type="ECO:0000256" key="6">
    <source>
        <dbReference type="ARBA" id="ARBA00023136"/>
    </source>
</evidence>
<organism evidence="9 10">
    <name type="scientific">Brevibacillus ruminantium</name>
    <dbReference type="NCBI Taxonomy" id="2950604"/>
    <lineage>
        <taxon>Bacteria</taxon>
        <taxon>Bacillati</taxon>
        <taxon>Bacillota</taxon>
        <taxon>Bacilli</taxon>
        <taxon>Bacillales</taxon>
        <taxon>Paenibacillaceae</taxon>
        <taxon>Brevibacillus</taxon>
    </lineage>
</organism>
<keyword evidence="6 7" id="KW-0472">Membrane</keyword>
<evidence type="ECO:0000256" key="1">
    <source>
        <dbReference type="ARBA" id="ARBA00004651"/>
    </source>
</evidence>
<evidence type="ECO:0000256" key="4">
    <source>
        <dbReference type="ARBA" id="ARBA00022692"/>
    </source>
</evidence>
<dbReference type="InterPro" id="IPR000515">
    <property type="entry name" value="MetI-like"/>
</dbReference>
<keyword evidence="4 7" id="KW-0812">Transmembrane</keyword>
<feature type="transmembrane region" description="Helical" evidence="7">
    <location>
        <begin position="12"/>
        <end position="30"/>
    </location>
</feature>
<dbReference type="InterPro" id="IPR035906">
    <property type="entry name" value="MetI-like_sf"/>
</dbReference>
<evidence type="ECO:0000313" key="10">
    <source>
        <dbReference type="Proteomes" id="UP001056500"/>
    </source>
</evidence>
<dbReference type="Pfam" id="PF19300">
    <property type="entry name" value="BPD_transp_1_N"/>
    <property type="match status" value="1"/>
</dbReference>
<feature type="transmembrane region" description="Helical" evidence="7">
    <location>
        <begin position="137"/>
        <end position="163"/>
    </location>
</feature>
<feature type="transmembrane region" description="Helical" evidence="7">
    <location>
        <begin position="100"/>
        <end position="125"/>
    </location>
</feature>
<dbReference type="EMBL" id="CP098755">
    <property type="protein sequence ID" value="USG68262.1"/>
    <property type="molecule type" value="Genomic_DNA"/>
</dbReference>
<dbReference type="SUPFAM" id="SSF161098">
    <property type="entry name" value="MetI-like"/>
    <property type="match status" value="1"/>
</dbReference>
<feature type="domain" description="ABC transmembrane type-1" evidence="8">
    <location>
        <begin position="98"/>
        <end position="309"/>
    </location>
</feature>
<comment type="similarity">
    <text evidence="7">Belongs to the binding-protein-dependent transport system permease family.</text>
</comment>
<dbReference type="PANTHER" id="PTHR43163:SF6">
    <property type="entry name" value="DIPEPTIDE TRANSPORT SYSTEM PERMEASE PROTEIN DPPB-RELATED"/>
    <property type="match status" value="1"/>
</dbReference>
<keyword evidence="3" id="KW-1003">Cell membrane</keyword>
<dbReference type="PANTHER" id="PTHR43163">
    <property type="entry name" value="DIPEPTIDE TRANSPORT SYSTEM PERMEASE PROTEIN DPPB-RELATED"/>
    <property type="match status" value="1"/>
</dbReference>
<evidence type="ECO:0000313" key="9">
    <source>
        <dbReference type="EMBL" id="USG68262.1"/>
    </source>
</evidence>
<name>A0ABY4WM86_9BACL</name>
<protein>
    <submittedName>
        <fullName evidence="9">ABC transporter permease</fullName>
    </submittedName>
</protein>
<feature type="transmembrane region" description="Helical" evidence="7">
    <location>
        <begin position="183"/>
        <end position="202"/>
    </location>
</feature>
<evidence type="ECO:0000256" key="3">
    <source>
        <dbReference type="ARBA" id="ARBA00022475"/>
    </source>
</evidence>
<keyword evidence="2 7" id="KW-0813">Transport</keyword>
<accession>A0ABY4WM86</accession>
<evidence type="ECO:0000259" key="8">
    <source>
        <dbReference type="PROSITE" id="PS50928"/>
    </source>
</evidence>
<comment type="subcellular location">
    <subcellularLocation>
        <location evidence="1 7">Cell membrane</location>
        <topology evidence="1 7">Multi-pass membrane protein</topology>
    </subcellularLocation>
</comment>
<keyword evidence="5 7" id="KW-1133">Transmembrane helix</keyword>
<proteinExistence type="inferred from homology"/>
<dbReference type="InterPro" id="IPR045621">
    <property type="entry name" value="BPD_transp_1_N"/>
</dbReference>
<dbReference type="RefSeq" id="WP_251875811.1">
    <property type="nucleotide sequence ID" value="NZ_CP098755.1"/>
</dbReference>
<evidence type="ECO:0000256" key="7">
    <source>
        <dbReference type="RuleBase" id="RU363032"/>
    </source>
</evidence>
<dbReference type="PROSITE" id="PS50928">
    <property type="entry name" value="ABC_TM1"/>
    <property type="match status" value="1"/>
</dbReference>
<feature type="transmembrane region" description="Helical" evidence="7">
    <location>
        <begin position="240"/>
        <end position="266"/>
    </location>
</feature>
<reference evidence="9" key="1">
    <citation type="submission" date="2022-06" db="EMBL/GenBank/DDBJ databases">
        <title>Genome sequencing of Brevibacillus sp. BB3-R1.</title>
        <authorList>
            <person name="Heo J."/>
            <person name="Lee D."/>
            <person name="Won M."/>
            <person name="Han B.-H."/>
            <person name="Hong S.-B."/>
            <person name="Kwon S.-W."/>
        </authorList>
    </citation>
    <scope>NUCLEOTIDE SEQUENCE</scope>
    <source>
        <strain evidence="9">BB3-R1</strain>
    </source>
</reference>
<evidence type="ECO:0000256" key="5">
    <source>
        <dbReference type="ARBA" id="ARBA00022989"/>
    </source>
</evidence>
<sequence>MANYALRRFLNAIPILLGITVISFLIINMAPGNPLSGMMEGSDSIMSTVDQESLLKEYGLDQPLHVQYWKWLSGMVRGDFGTSFIKHEPVRDLILNRLPYTLMLTVTSFLVAILIAVPLGVLCAVKAHSRFDQIVSALSFVGVSIPVFWFGLMLIMLFSVKLGWLPSGGLMTINAPFSMSDRIIHLVMPVCAMASHEIASWLRYVRSSMLEVIGQDYVRTAKAKGLLKGRVLMLHALRNALIPLVTLLGLSLPSFFAGALITESIFSIPGMGRLFIDAAFQRDYPVIFGITTIGAFLHVFGNLLADLVYAVLDPRVSFSQKAKG</sequence>
<dbReference type="Proteomes" id="UP001056500">
    <property type="component" value="Chromosome"/>
</dbReference>
<keyword evidence="10" id="KW-1185">Reference proteome</keyword>
<dbReference type="Gene3D" id="1.10.3720.10">
    <property type="entry name" value="MetI-like"/>
    <property type="match status" value="1"/>
</dbReference>
<dbReference type="Pfam" id="PF00528">
    <property type="entry name" value="BPD_transp_1"/>
    <property type="match status" value="1"/>
</dbReference>
<evidence type="ECO:0000256" key="2">
    <source>
        <dbReference type="ARBA" id="ARBA00022448"/>
    </source>
</evidence>
<gene>
    <name evidence="9" type="ORF">NDK47_13680</name>
</gene>